<dbReference type="EMBL" id="JAVDXQ010000002">
    <property type="protein sequence ID" value="MDR7296352.1"/>
    <property type="molecule type" value="Genomic_DNA"/>
</dbReference>
<comment type="caution">
    <text evidence="1">The sequence shown here is derived from an EMBL/GenBank/DDBJ whole genome shotgun (WGS) entry which is preliminary data.</text>
</comment>
<organism evidence="1 2">
    <name type="scientific">Pelomonas aquatica</name>
    <dbReference type="NCBI Taxonomy" id="431058"/>
    <lineage>
        <taxon>Bacteria</taxon>
        <taxon>Pseudomonadati</taxon>
        <taxon>Pseudomonadota</taxon>
        <taxon>Betaproteobacteria</taxon>
        <taxon>Burkholderiales</taxon>
        <taxon>Sphaerotilaceae</taxon>
        <taxon>Roseateles</taxon>
    </lineage>
</organism>
<evidence type="ECO:0000313" key="2">
    <source>
        <dbReference type="Proteomes" id="UP001180536"/>
    </source>
</evidence>
<keyword evidence="2" id="KW-1185">Reference proteome</keyword>
<gene>
    <name evidence="1" type="ORF">J2X16_001691</name>
</gene>
<protein>
    <submittedName>
        <fullName evidence="1">Uncharacterized protein</fullName>
    </submittedName>
</protein>
<evidence type="ECO:0000313" key="1">
    <source>
        <dbReference type="EMBL" id="MDR7296352.1"/>
    </source>
</evidence>
<dbReference type="Proteomes" id="UP001180536">
    <property type="component" value="Unassembled WGS sequence"/>
</dbReference>
<proteinExistence type="predicted"/>
<reference evidence="1 2" key="1">
    <citation type="submission" date="2023-07" db="EMBL/GenBank/DDBJ databases">
        <title>Sorghum-associated microbial communities from plants grown in Nebraska, USA.</title>
        <authorList>
            <person name="Schachtman D."/>
        </authorList>
    </citation>
    <scope>NUCLEOTIDE SEQUENCE [LARGE SCALE GENOMIC DNA]</scope>
    <source>
        <strain evidence="1 2">BE310</strain>
    </source>
</reference>
<name>A0ABU1Z6W7_9BURK</name>
<accession>A0ABU1Z6W7</accession>
<sequence length="262" mass="29643">MGMINVAPGQRPHVAAIYTDDSRVVIDRMFKELGNRGCREWIEEKQSQARELWCALGLDVDPSVELAEPLPCEVTCWRDLWTVRRSEALGQVDLTHDSGWATRFIYTEAGEDGRMGWCGTVPEEWGAQVADAEAALGDGPGSRLRQEAEILLLEEGYFHCSPKRLAKPFGDDWRTLWHVREKDGDQWLVHASGLAVTPVYGTVEEEPDVKGWILQLQSADVFDLDREMRQRVGQKAWERVHDQGWTLCVEMGYVAPPGEVVH</sequence>